<evidence type="ECO:0000256" key="1">
    <source>
        <dbReference type="SAM" id="MobiDB-lite"/>
    </source>
</evidence>
<proteinExistence type="predicted"/>
<keyword evidence="2" id="KW-0812">Transmembrane</keyword>
<dbReference type="AlphaFoldDB" id="A0A914LE67"/>
<evidence type="ECO:0000313" key="3">
    <source>
        <dbReference type="Proteomes" id="UP000887563"/>
    </source>
</evidence>
<sequence length="140" mass="15493">MEEGVNNSPNGRPPPPGFNQAYLENNQPVGGAGNIASVGIVGQQPSAARADLWQQTLQAAVAATTQPESRRRMQSRKPLRQTPVERNERSLLCLTVQNPLRRACISITEWRPFEWLILMVGIFKAFLILIPLPKSVLRPG</sequence>
<feature type="compositionally biased region" description="Low complexity" evidence="1">
    <location>
        <begin position="1"/>
        <end position="10"/>
    </location>
</feature>
<keyword evidence="2" id="KW-1133">Transmembrane helix</keyword>
<dbReference type="Proteomes" id="UP000887563">
    <property type="component" value="Unplaced"/>
</dbReference>
<evidence type="ECO:0000313" key="4">
    <source>
        <dbReference type="WBParaSite" id="Minc3s00454g12591"/>
    </source>
</evidence>
<feature type="region of interest" description="Disordered" evidence="1">
    <location>
        <begin position="61"/>
        <end position="83"/>
    </location>
</feature>
<reference evidence="4" key="1">
    <citation type="submission" date="2022-11" db="UniProtKB">
        <authorList>
            <consortium name="WormBaseParasite"/>
        </authorList>
    </citation>
    <scope>IDENTIFICATION</scope>
</reference>
<organism evidence="3 4">
    <name type="scientific">Meloidogyne incognita</name>
    <name type="common">Southern root-knot nematode worm</name>
    <name type="synonym">Oxyuris incognita</name>
    <dbReference type="NCBI Taxonomy" id="6306"/>
    <lineage>
        <taxon>Eukaryota</taxon>
        <taxon>Metazoa</taxon>
        <taxon>Ecdysozoa</taxon>
        <taxon>Nematoda</taxon>
        <taxon>Chromadorea</taxon>
        <taxon>Rhabditida</taxon>
        <taxon>Tylenchina</taxon>
        <taxon>Tylenchomorpha</taxon>
        <taxon>Tylenchoidea</taxon>
        <taxon>Meloidogynidae</taxon>
        <taxon>Meloidogyninae</taxon>
        <taxon>Meloidogyne</taxon>
        <taxon>Meloidogyne incognita group</taxon>
    </lineage>
</organism>
<dbReference type="WBParaSite" id="Minc3s00454g12591">
    <property type="protein sequence ID" value="Minc3s00454g12591"/>
    <property type="gene ID" value="Minc3s00454g12591"/>
</dbReference>
<accession>A0A914LE67</accession>
<protein>
    <submittedName>
        <fullName evidence="4">Uncharacterized protein</fullName>
    </submittedName>
</protein>
<feature type="transmembrane region" description="Helical" evidence="2">
    <location>
        <begin position="115"/>
        <end position="132"/>
    </location>
</feature>
<name>A0A914LE67_MELIC</name>
<keyword evidence="3" id="KW-1185">Reference proteome</keyword>
<feature type="region of interest" description="Disordered" evidence="1">
    <location>
        <begin position="1"/>
        <end position="26"/>
    </location>
</feature>
<keyword evidence="2" id="KW-0472">Membrane</keyword>
<evidence type="ECO:0000256" key="2">
    <source>
        <dbReference type="SAM" id="Phobius"/>
    </source>
</evidence>